<dbReference type="PROSITE" id="PS50887">
    <property type="entry name" value="GGDEF"/>
    <property type="match status" value="1"/>
</dbReference>
<dbReference type="Proteomes" id="UP000559117">
    <property type="component" value="Unassembled WGS sequence"/>
</dbReference>
<gene>
    <name evidence="2" type="ORF">HNR32_000645</name>
</gene>
<comment type="caution">
    <text evidence="2">The sequence shown here is derived from an EMBL/GenBank/DDBJ whole genome shotgun (WGS) entry which is preliminary data.</text>
</comment>
<accession>A0A840UH54</accession>
<evidence type="ECO:0000313" key="3">
    <source>
        <dbReference type="Proteomes" id="UP000559117"/>
    </source>
</evidence>
<evidence type="ECO:0000259" key="1">
    <source>
        <dbReference type="PROSITE" id="PS50887"/>
    </source>
</evidence>
<feature type="domain" description="GGDEF" evidence="1">
    <location>
        <begin position="1"/>
        <end position="36"/>
    </location>
</feature>
<proteinExistence type="predicted"/>
<evidence type="ECO:0000313" key="2">
    <source>
        <dbReference type="EMBL" id="MBB5335520.1"/>
    </source>
</evidence>
<organism evidence="2 3">
    <name type="scientific">Pectinatus brassicae</name>
    <dbReference type="NCBI Taxonomy" id="862415"/>
    <lineage>
        <taxon>Bacteria</taxon>
        <taxon>Bacillati</taxon>
        <taxon>Bacillota</taxon>
        <taxon>Negativicutes</taxon>
        <taxon>Selenomonadales</taxon>
        <taxon>Selenomonadaceae</taxon>
        <taxon>Pectinatus</taxon>
    </lineage>
</organism>
<name>A0A840UH54_9FIRM</name>
<dbReference type="EMBL" id="JACHFH010000005">
    <property type="protein sequence ID" value="MBB5335520.1"/>
    <property type="molecule type" value="Genomic_DNA"/>
</dbReference>
<sequence>MYPYHGKDAMKLMKKADISMYNAKNTGKNRYVYYSDKTSTFA</sequence>
<dbReference type="Gene3D" id="3.30.70.270">
    <property type="match status" value="1"/>
</dbReference>
<dbReference type="InterPro" id="IPR029787">
    <property type="entry name" value="Nucleotide_cyclase"/>
</dbReference>
<dbReference type="InterPro" id="IPR043128">
    <property type="entry name" value="Rev_trsase/Diguanyl_cyclase"/>
</dbReference>
<dbReference type="SUPFAM" id="SSF55073">
    <property type="entry name" value="Nucleotide cyclase"/>
    <property type="match status" value="1"/>
</dbReference>
<protein>
    <submittedName>
        <fullName evidence="2">GGDEF domain-containing protein</fullName>
    </submittedName>
</protein>
<reference evidence="2 3" key="1">
    <citation type="submission" date="2020-08" db="EMBL/GenBank/DDBJ databases">
        <title>Genomic Encyclopedia of Type Strains, Phase IV (KMG-IV): sequencing the most valuable type-strain genomes for metagenomic binning, comparative biology and taxonomic classification.</title>
        <authorList>
            <person name="Goeker M."/>
        </authorList>
    </citation>
    <scope>NUCLEOTIDE SEQUENCE [LARGE SCALE GENOMIC DNA]</scope>
    <source>
        <strain evidence="2 3">DSM 24661</strain>
    </source>
</reference>
<dbReference type="InterPro" id="IPR000160">
    <property type="entry name" value="GGDEF_dom"/>
</dbReference>
<keyword evidence="3" id="KW-1185">Reference proteome</keyword>
<dbReference type="AlphaFoldDB" id="A0A840UH54"/>